<dbReference type="InterPro" id="IPR029044">
    <property type="entry name" value="Nucleotide-diphossugar_trans"/>
</dbReference>
<comment type="subcellular location">
    <subcellularLocation>
        <location evidence="8">Cytoplasm</location>
    </subcellularLocation>
</comment>
<dbReference type="PANTHER" id="PTHR19136:SF81">
    <property type="entry name" value="MOLYBDENUM COFACTOR GUANYLYLTRANSFERASE"/>
    <property type="match status" value="1"/>
</dbReference>
<evidence type="ECO:0000256" key="5">
    <source>
        <dbReference type="ARBA" id="ARBA00022842"/>
    </source>
</evidence>
<comment type="function">
    <text evidence="8">Transfers a GMP moiety from GTP to Mo-molybdopterin (Mo-MPT) cofactor (Moco or molybdenum cofactor) to form Mo-molybdopterin guanine dinucleotide (Mo-MGD) cofactor.</text>
</comment>
<feature type="binding site" evidence="8">
    <location>
        <position position="60"/>
    </location>
    <ligand>
        <name>GTP</name>
        <dbReference type="ChEBI" id="CHEBI:37565"/>
    </ligand>
</feature>
<keyword evidence="2 8" id="KW-0808">Transferase</keyword>
<dbReference type="GO" id="GO:0061603">
    <property type="term" value="F:molybdenum cofactor guanylyltransferase activity"/>
    <property type="evidence" value="ECO:0007669"/>
    <property type="project" value="UniProtKB-EC"/>
</dbReference>
<name>A0ABU0C1G6_9BRAD</name>
<keyword evidence="7 8" id="KW-0501">Molybdenum cofactor biosynthesis</keyword>
<feature type="binding site" evidence="8">
    <location>
        <position position="113"/>
    </location>
    <ligand>
        <name>GTP</name>
        <dbReference type="ChEBI" id="CHEBI:37565"/>
    </ligand>
</feature>
<keyword evidence="1 8" id="KW-0963">Cytoplasm</keyword>
<evidence type="ECO:0000256" key="3">
    <source>
        <dbReference type="ARBA" id="ARBA00022723"/>
    </source>
</evidence>
<evidence type="ECO:0000256" key="4">
    <source>
        <dbReference type="ARBA" id="ARBA00022741"/>
    </source>
</evidence>
<comment type="similarity">
    <text evidence="8">Belongs to the MobA family.</text>
</comment>
<accession>A0ABU0C1G6</accession>
<dbReference type="InterPro" id="IPR025877">
    <property type="entry name" value="MobA-like_NTP_Trfase"/>
</dbReference>
<evidence type="ECO:0000259" key="9">
    <source>
        <dbReference type="Pfam" id="PF12804"/>
    </source>
</evidence>
<feature type="binding site" evidence="8">
    <location>
        <begin position="20"/>
        <end position="22"/>
    </location>
    <ligand>
        <name>GTP</name>
        <dbReference type="ChEBI" id="CHEBI:37565"/>
    </ligand>
</feature>
<comment type="domain">
    <text evidence="8">The N-terminal domain determines nucleotide recognition and specific binding, while the C-terminal domain determines the specific binding to the target protein.</text>
</comment>
<reference evidence="10 11" key="1">
    <citation type="submission" date="2023-07" db="EMBL/GenBank/DDBJ databases">
        <title>Genomic Encyclopedia of Type Strains, Phase IV (KMG-IV): sequencing the most valuable type-strain genomes for metagenomic binning, comparative biology and taxonomic classification.</title>
        <authorList>
            <person name="Goeker M."/>
        </authorList>
    </citation>
    <scope>NUCLEOTIDE SEQUENCE [LARGE SCALE GENOMIC DNA]</scope>
    <source>
        <strain evidence="10 11">DSM 11549</strain>
    </source>
</reference>
<keyword evidence="11" id="KW-1185">Reference proteome</keyword>
<comment type="cofactor">
    <cofactor evidence="8">
        <name>Mg(2+)</name>
        <dbReference type="ChEBI" id="CHEBI:18420"/>
    </cofactor>
</comment>
<gene>
    <name evidence="8" type="primary">mobA</name>
    <name evidence="10" type="ORF">J2R99_000206</name>
</gene>
<keyword evidence="4 8" id="KW-0547">Nucleotide-binding</keyword>
<evidence type="ECO:0000256" key="6">
    <source>
        <dbReference type="ARBA" id="ARBA00023134"/>
    </source>
</evidence>
<dbReference type="EMBL" id="JAUSUK010000001">
    <property type="protein sequence ID" value="MDQ0324357.1"/>
    <property type="molecule type" value="Genomic_DNA"/>
</dbReference>
<proteinExistence type="inferred from homology"/>
<dbReference type="RefSeq" id="WP_307152663.1">
    <property type="nucleotide sequence ID" value="NZ_JAUSUK010000001.1"/>
</dbReference>
<evidence type="ECO:0000256" key="8">
    <source>
        <dbReference type="HAMAP-Rule" id="MF_00316"/>
    </source>
</evidence>
<keyword evidence="10" id="KW-0548">Nucleotidyltransferase</keyword>
<keyword evidence="6 8" id="KW-0342">GTP-binding</keyword>
<evidence type="ECO:0000256" key="2">
    <source>
        <dbReference type="ARBA" id="ARBA00022679"/>
    </source>
</evidence>
<comment type="subunit">
    <text evidence="8">Monomer.</text>
</comment>
<dbReference type="InterPro" id="IPR013482">
    <property type="entry name" value="Molybde_CF_guanTrfase"/>
</dbReference>
<evidence type="ECO:0000313" key="10">
    <source>
        <dbReference type="EMBL" id="MDQ0324357.1"/>
    </source>
</evidence>
<evidence type="ECO:0000256" key="7">
    <source>
        <dbReference type="ARBA" id="ARBA00023150"/>
    </source>
</evidence>
<dbReference type="Gene3D" id="3.90.550.10">
    <property type="entry name" value="Spore Coat Polysaccharide Biosynthesis Protein SpsA, Chain A"/>
    <property type="match status" value="1"/>
</dbReference>
<dbReference type="HAMAP" id="MF_00316">
    <property type="entry name" value="MobA"/>
    <property type="match status" value="1"/>
</dbReference>
<dbReference type="CDD" id="cd02503">
    <property type="entry name" value="MobA"/>
    <property type="match status" value="1"/>
</dbReference>
<organism evidence="10 11">
    <name type="scientific">Rhodopseudomonas julia</name>
    <dbReference type="NCBI Taxonomy" id="200617"/>
    <lineage>
        <taxon>Bacteria</taxon>
        <taxon>Pseudomonadati</taxon>
        <taxon>Pseudomonadota</taxon>
        <taxon>Alphaproteobacteria</taxon>
        <taxon>Hyphomicrobiales</taxon>
        <taxon>Nitrobacteraceae</taxon>
        <taxon>Rhodopseudomonas</taxon>
    </lineage>
</organism>
<feature type="binding site" evidence="8">
    <location>
        <position position="78"/>
    </location>
    <ligand>
        <name>GTP</name>
        <dbReference type="ChEBI" id="CHEBI:37565"/>
    </ligand>
</feature>
<dbReference type="NCBIfam" id="TIGR02665">
    <property type="entry name" value="molyb_mobA"/>
    <property type="match status" value="1"/>
</dbReference>
<protein>
    <recommendedName>
        <fullName evidence="8">Molybdenum cofactor guanylyltransferase</fullName>
        <shortName evidence="8">MoCo guanylyltransferase</shortName>
        <ecNumber evidence="8">2.7.7.77</ecNumber>
    </recommendedName>
    <alternativeName>
        <fullName evidence="8">GTP:molybdopterin guanylyltransferase</fullName>
    </alternativeName>
    <alternativeName>
        <fullName evidence="8">Mo-MPT guanylyltransferase</fullName>
    </alternativeName>
    <alternativeName>
        <fullName evidence="8">Molybdopterin guanylyltransferase</fullName>
    </alternativeName>
    <alternativeName>
        <fullName evidence="8">Molybdopterin-guanine dinucleotide synthase</fullName>
        <shortName evidence="8">MGD synthase</shortName>
    </alternativeName>
</protein>
<dbReference type="PANTHER" id="PTHR19136">
    <property type="entry name" value="MOLYBDENUM COFACTOR GUANYLYLTRANSFERASE"/>
    <property type="match status" value="1"/>
</dbReference>
<feature type="domain" description="MobA-like NTP transferase" evidence="9">
    <location>
        <begin position="17"/>
        <end position="174"/>
    </location>
</feature>
<feature type="binding site" evidence="8">
    <location>
        <position position="32"/>
    </location>
    <ligand>
        <name>GTP</name>
        <dbReference type="ChEBI" id="CHEBI:37565"/>
    </ligand>
</feature>
<dbReference type="Pfam" id="PF12804">
    <property type="entry name" value="NTP_transf_3"/>
    <property type="match status" value="1"/>
</dbReference>
<evidence type="ECO:0000256" key="1">
    <source>
        <dbReference type="ARBA" id="ARBA00022490"/>
    </source>
</evidence>
<dbReference type="Proteomes" id="UP001230253">
    <property type="component" value="Unassembled WGS sequence"/>
</dbReference>
<feature type="binding site" evidence="8">
    <location>
        <position position="113"/>
    </location>
    <ligand>
        <name>Mg(2+)</name>
        <dbReference type="ChEBI" id="CHEBI:18420"/>
    </ligand>
</feature>
<comment type="catalytic activity">
    <reaction evidence="8">
        <text>Mo-molybdopterin + GTP + H(+) = Mo-molybdopterin guanine dinucleotide + diphosphate</text>
        <dbReference type="Rhea" id="RHEA:34243"/>
        <dbReference type="ChEBI" id="CHEBI:15378"/>
        <dbReference type="ChEBI" id="CHEBI:33019"/>
        <dbReference type="ChEBI" id="CHEBI:37565"/>
        <dbReference type="ChEBI" id="CHEBI:71302"/>
        <dbReference type="ChEBI" id="CHEBI:71310"/>
        <dbReference type="EC" id="2.7.7.77"/>
    </reaction>
</comment>
<keyword evidence="3 8" id="KW-0479">Metal-binding</keyword>
<dbReference type="EC" id="2.7.7.77" evidence="8"/>
<evidence type="ECO:0000313" key="11">
    <source>
        <dbReference type="Proteomes" id="UP001230253"/>
    </source>
</evidence>
<keyword evidence="5 8" id="KW-0460">Magnesium</keyword>
<comment type="caution">
    <text evidence="10">The sequence shown here is derived from an EMBL/GenBank/DDBJ whole genome shotgun (WGS) entry which is preliminary data.</text>
</comment>
<sequence length="225" mass="24333">MSETTDHDRPAPRPITGVILAGGLSRRMGNDKPLVEIAGRPLLSYVVDGLRPQVDELVINANGDASRFSEFLLPVVPDGIDGNPGPLAGILAGMRWSQVFCPQARFMASAAVDTPFFPGDLVTRLSEGCGHDETTIAVAASFNGVHPVFGLWPIALADDLEEWLKKAKSSKVLDFADHYVRLNVPFDHLEADGRQIDPFFNVNTPEDAAEAQAMLEALNRTQAAE</sequence>
<dbReference type="SUPFAM" id="SSF53448">
    <property type="entry name" value="Nucleotide-diphospho-sugar transferases"/>
    <property type="match status" value="1"/>
</dbReference>